<proteinExistence type="predicted"/>
<dbReference type="RefSeq" id="WP_046355431.1">
    <property type="nucleotide sequence ID" value="NZ_AUXW01000138.1"/>
</dbReference>
<gene>
    <name evidence="1" type="ORF">N479_09670</name>
</gene>
<dbReference type="InterPro" id="IPR014926">
    <property type="entry name" value="Phage_D3112_Orf24"/>
</dbReference>
<comment type="caution">
    <text evidence="1">The sequence shown here is derived from an EMBL/GenBank/DDBJ whole genome shotgun (WGS) entry which is preliminary data.</text>
</comment>
<dbReference type="EMBL" id="AUXW01000138">
    <property type="protein sequence ID" value="KKE84157.1"/>
    <property type="molecule type" value="Genomic_DNA"/>
</dbReference>
<protein>
    <submittedName>
        <fullName evidence="1">Uncharacterized protein</fullName>
    </submittedName>
</protein>
<sequence length="166" mass="18359">MAHPEDKKNAVRHSYVNELLALSVAAIKHTVADSTARRWKSEAKAAGDDWDLARASARKATGPAGEFTQDFIEEFTIQTNATFELIKQNEELSIDGRIKALNQLSDMYTKIMKLSGGNKSIEKRAVAADVMKKLASFVSKYHPDYAPQLVEILTAFGPQLSSMLDD</sequence>
<reference evidence="1 2" key="1">
    <citation type="journal article" date="2015" name="BMC Genomics">
        <title>Genome mining reveals unlocked bioactive potential of marine Gram-negative bacteria.</title>
        <authorList>
            <person name="Machado H."/>
            <person name="Sonnenschein E.C."/>
            <person name="Melchiorsen J."/>
            <person name="Gram L."/>
        </authorList>
    </citation>
    <scope>NUCLEOTIDE SEQUENCE [LARGE SCALE GENOMIC DNA]</scope>
    <source>
        <strain evidence="1 2">S4054</strain>
    </source>
</reference>
<accession>A0A0F6AD60</accession>
<dbReference type="Pfam" id="PF08822">
    <property type="entry name" value="DUF1804"/>
    <property type="match status" value="1"/>
</dbReference>
<evidence type="ECO:0000313" key="2">
    <source>
        <dbReference type="Proteomes" id="UP000033434"/>
    </source>
</evidence>
<dbReference type="Proteomes" id="UP000033434">
    <property type="component" value="Unassembled WGS sequence"/>
</dbReference>
<evidence type="ECO:0000313" key="1">
    <source>
        <dbReference type="EMBL" id="KKE84157.1"/>
    </source>
</evidence>
<dbReference type="AlphaFoldDB" id="A0A0F6AD60"/>
<dbReference type="PATRIC" id="fig|1129367.4.peg.1712"/>
<organism evidence="1 2">
    <name type="scientific">Pseudoalteromonas luteoviolacea S4054</name>
    <dbReference type="NCBI Taxonomy" id="1129367"/>
    <lineage>
        <taxon>Bacteria</taxon>
        <taxon>Pseudomonadati</taxon>
        <taxon>Pseudomonadota</taxon>
        <taxon>Gammaproteobacteria</taxon>
        <taxon>Alteromonadales</taxon>
        <taxon>Pseudoalteromonadaceae</taxon>
        <taxon>Pseudoalteromonas</taxon>
    </lineage>
</organism>
<name>A0A0F6AD60_9GAMM</name>